<evidence type="ECO:0000256" key="1">
    <source>
        <dbReference type="SAM" id="MobiDB-lite"/>
    </source>
</evidence>
<proteinExistence type="predicted"/>
<evidence type="ECO:0000313" key="2">
    <source>
        <dbReference type="EMBL" id="CUI14887.1"/>
    </source>
</evidence>
<keyword evidence="3" id="KW-1185">Reference proteome</keyword>
<dbReference type="VEuPathDB" id="TriTrypDB:BSAL_18425"/>
<sequence>MSDWNSTVVVRANNNNNTSVASPRGGEENTLMLSTTRGTGSSASLRSTAVIVTTTATSPRDGEHGGSDVARGVIQPYTSCQRALITTTPTNAPALPFYSSLIDADAASDRARTFWKPDTGRGEIGLLETLHRRADNTMMHLLVSSRPTSELRHNFSARNGDCICLEDDLFKLSKTHFALRHMEKVDDHVTVDGHQIKSVLREQLPQLHQDDYYLVAYRDYSAWAVGHYSSLAKRDSTLGPKYVEQYFAIRVGQNAGSFLPITEAQFLFGCEILEHQRHSATAAQIASRAVNLFALNTDQYRSMSAVGVSANHGANANNSAGGATGTAAAASSYVAPSPWDWTPTAVEKRVNHFLDQQYRAVGRLVVKGLLVGFCTYLFVQYVRRGTGLTSASTHHHHHDTSSRGSRRRMAAQQQQRYDDMGSGSVVGGVLRSVFVTGPKEVFDFILGS</sequence>
<accession>A0A0S4KPP2</accession>
<feature type="region of interest" description="Disordered" evidence="1">
    <location>
        <begin position="389"/>
        <end position="420"/>
    </location>
</feature>
<organism evidence="2 3">
    <name type="scientific">Bodo saltans</name>
    <name type="common">Flagellated protozoan</name>
    <dbReference type="NCBI Taxonomy" id="75058"/>
    <lineage>
        <taxon>Eukaryota</taxon>
        <taxon>Discoba</taxon>
        <taxon>Euglenozoa</taxon>
        <taxon>Kinetoplastea</taxon>
        <taxon>Metakinetoplastina</taxon>
        <taxon>Eubodonida</taxon>
        <taxon>Bodonidae</taxon>
        <taxon>Bodo</taxon>
    </lineage>
</organism>
<feature type="compositionally biased region" description="Low complexity" evidence="1">
    <location>
        <begin position="410"/>
        <end position="420"/>
    </location>
</feature>
<evidence type="ECO:0000313" key="3">
    <source>
        <dbReference type="Proteomes" id="UP000051952"/>
    </source>
</evidence>
<name>A0A0S4KPP2_BODSA</name>
<gene>
    <name evidence="2" type="ORF">BSAL_18425</name>
</gene>
<dbReference type="AlphaFoldDB" id="A0A0S4KPP2"/>
<feature type="compositionally biased region" description="Basic residues" evidence="1">
    <location>
        <begin position="393"/>
        <end position="409"/>
    </location>
</feature>
<feature type="compositionally biased region" description="Low complexity" evidence="1">
    <location>
        <begin position="1"/>
        <end position="22"/>
    </location>
</feature>
<feature type="region of interest" description="Disordered" evidence="1">
    <location>
        <begin position="1"/>
        <end position="29"/>
    </location>
</feature>
<reference evidence="3" key="1">
    <citation type="submission" date="2015-09" db="EMBL/GenBank/DDBJ databases">
        <authorList>
            <consortium name="Pathogen Informatics"/>
        </authorList>
    </citation>
    <scope>NUCLEOTIDE SEQUENCE [LARGE SCALE GENOMIC DNA]</scope>
    <source>
        <strain evidence="3">Lake Konstanz</strain>
    </source>
</reference>
<dbReference type="OMA" id="YMLAPAP"/>
<dbReference type="EMBL" id="CYKH01001690">
    <property type="protein sequence ID" value="CUI14887.1"/>
    <property type="molecule type" value="Genomic_DNA"/>
</dbReference>
<dbReference type="Proteomes" id="UP000051952">
    <property type="component" value="Unassembled WGS sequence"/>
</dbReference>
<dbReference type="OrthoDB" id="272355at2759"/>
<protein>
    <submittedName>
        <fullName evidence="2">GPI-anchored surface protein, putative</fullName>
    </submittedName>
</protein>